<feature type="binding site" evidence="11">
    <location>
        <position position="293"/>
    </location>
    <ligand>
        <name>Zn(2+)</name>
        <dbReference type="ChEBI" id="CHEBI:29105"/>
        <label>2</label>
    </ligand>
</feature>
<dbReference type="Pfam" id="PF00149">
    <property type="entry name" value="Metallophos"/>
    <property type="match status" value="1"/>
</dbReference>
<feature type="binding site" evidence="11">
    <location>
        <position position="252"/>
    </location>
    <ligand>
        <name>Zn(2+)</name>
        <dbReference type="ChEBI" id="CHEBI:29105"/>
        <label>2</label>
    </ligand>
</feature>
<keyword evidence="6 10" id="KW-0378">Hydrolase</keyword>
<dbReference type="Ensembl" id="ENSACAT00000001539.4">
    <property type="protein sequence ID" value="ENSACAP00000001503.3"/>
    <property type="gene ID" value="ENSACAG00000001537.4"/>
</dbReference>
<keyword evidence="4 10" id="KW-0479">Metal-binding</keyword>
<dbReference type="PANTHER" id="PTHR10340:SF24">
    <property type="entry name" value="ACID SPHINGOMYELINASE-LIKE PHOSPHODIESTERASE 3A"/>
    <property type="match status" value="1"/>
</dbReference>
<gene>
    <name evidence="14" type="primary">SMPDL3A</name>
</gene>
<dbReference type="Pfam" id="PF19272">
    <property type="entry name" value="ASMase_C"/>
    <property type="match status" value="1"/>
</dbReference>
<dbReference type="GO" id="GO:0005615">
    <property type="term" value="C:extracellular space"/>
    <property type="evidence" value="ECO:0000318"/>
    <property type="project" value="GO_Central"/>
</dbReference>
<feature type="domain" description="Calcineurin-like phosphoesterase" evidence="12">
    <location>
        <begin position="37"/>
        <end position="296"/>
    </location>
</feature>
<comment type="similarity">
    <text evidence="2 10">Belongs to the acid sphingomyelinase family.</text>
</comment>
<accession>G1K9M3</accession>
<dbReference type="InterPro" id="IPR041805">
    <property type="entry name" value="ASMase/PPN1_MPP"/>
</dbReference>
<evidence type="ECO:0000259" key="12">
    <source>
        <dbReference type="Pfam" id="PF00149"/>
    </source>
</evidence>
<evidence type="ECO:0000256" key="2">
    <source>
        <dbReference type="ARBA" id="ARBA00008234"/>
    </source>
</evidence>
<sequence length="455" mass="52200">MASPCLSLSLWGLLLLPLLLLCALTLRAAPAPRPGEFWHITDLHLDPSYHISRNHTRVCASSKGKNASNPGLFGDFMCDSPYQLILSALQYIKDSDQQASFMIWTGDSPPHVPVKELSTKIVIDIIGNLTSTIRSFLPDLQVFPALGNHDYWPQDQMPVSANEVYNAAANFWRPWLTDEAVNTLRKGGFYTQIFHPNSSAQPLRIISLNTVLYYSPDNMTLNMTDPANQFEWLENVLETAEQNMEKVYVIGHVPVGYLPYMRNITAMRKHYNERLIEIFRRHSSVIAGQFFGHTHRDSVMVLLDEKGKPINSLFVAPAVTPVKDAWEADTNNPGVRLFQYDPSSYSLLDLWQFYLNLTEANMKNESVWKLEYVMTKDYGMEDLMPESLYEMTNRLSAPHSTLFQKYYYYYFVSYDDPHLFCAKHCKISQLCAIKHLDLSSYIDCIEHEDKLQHGE</sequence>
<dbReference type="GO" id="GO:0008270">
    <property type="term" value="F:zinc ion binding"/>
    <property type="evidence" value="ECO:0007669"/>
    <property type="project" value="Ensembl"/>
</dbReference>
<feature type="binding site" evidence="11">
    <location>
        <position position="295"/>
    </location>
    <ligand>
        <name>Zn(2+)</name>
        <dbReference type="ChEBI" id="CHEBI:29105"/>
        <label>1</label>
    </ligand>
</feature>
<reference evidence="14 15" key="1">
    <citation type="submission" date="2009-12" db="EMBL/GenBank/DDBJ databases">
        <title>The Genome Sequence of Anolis carolinensis (Green Anole Lizard).</title>
        <authorList>
            <consortium name="The Genome Sequencing Platform"/>
            <person name="Di Palma F."/>
            <person name="Alfoldi J."/>
            <person name="Heiman D."/>
            <person name="Young S."/>
            <person name="Grabherr M."/>
            <person name="Johnson J."/>
            <person name="Lander E.S."/>
            <person name="Lindblad-Toh K."/>
        </authorList>
    </citation>
    <scope>NUCLEOTIDE SEQUENCE [LARGE SCALE GENOMIC DNA]</scope>
    <source>
        <strain evidence="14 15">JBL SC #1</strain>
    </source>
</reference>
<dbReference type="OrthoDB" id="348678at2759"/>
<keyword evidence="3 10" id="KW-0964">Secreted</keyword>
<dbReference type="RefSeq" id="XP_003215636.1">
    <property type="nucleotide sequence ID" value="XM_003215588.4"/>
</dbReference>
<comment type="subcellular location">
    <subcellularLocation>
        <location evidence="1">Secreted</location>
    </subcellularLocation>
</comment>
<dbReference type="CTD" id="10924"/>
<dbReference type="GO" id="GO:0009143">
    <property type="term" value="P:nucleoside triphosphate catabolic process"/>
    <property type="evidence" value="ECO:0007669"/>
    <property type="project" value="Ensembl"/>
</dbReference>
<organism evidence="14 15">
    <name type="scientific">Anolis carolinensis</name>
    <name type="common">Green anole</name>
    <name type="synonym">American chameleon</name>
    <dbReference type="NCBI Taxonomy" id="28377"/>
    <lineage>
        <taxon>Eukaryota</taxon>
        <taxon>Metazoa</taxon>
        <taxon>Chordata</taxon>
        <taxon>Craniata</taxon>
        <taxon>Vertebrata</taxon>
        <taxon>Euteleostomi</taxon>
        <taxon>Lepidosauria</taxon>
        <taxon>Squamata</taxon>
        <taxon>Bifurcata</taxon>
        <taxon>Unidentata</taxon>
        <taxon>Episquamata</taxon>
        <taxon>Toxicofera</taxon>
        <taxon>Iguania</taxon>
        <taxon>Dactyloidae</taxon>
        <taxon>Anolis</taxon>
    </lineage>
</organism>
<feature type="chain" id="PRO_5014212775" description="Acid sphingomyelinase-like phosphodiesterase" evidence="10">
    <location>
        <begin position="29"/>
        <end position="455"/>
    </location>
</feature>
<dbReference type="Gene3D" id="3.60.21.10">
    <property type="match status" value="1"/>
</dbReference>
<dbReference type="PIRSF" id="PIRSF036767">
    <property type="entry name" value="ASM-like_PDE"/>
    <property type="match status" value="1"/>
</dbReference>
<evidence type="ECO:0000256" key="3">
    <source>
        <dbReference type="ARBA" id="ARBA00022525"/>
    </source>
</evidence>
<reference evidence="14" key="2">
    <citation type="submission" date="2025-08" db="UniProtKB">
        <authorList>
            <consortium name="Ensembl"/>
        </authorList>
    </citation>
    <scope>IDENTIFICATION</scope>
</reference>
<dbReference type="PANTHER" id="PTHR10340">
    <property type="entry name" value="SPHINGOMYELIN PHOSPHODIESTERASE"/>
    <property type="match status" value="1"/>
</dbReference>
<dbReference type="GO" id="GO:0004767">
    <property type="term" value="F:sphingomyelin phosphodiesterase activity"/>
    <property type="evidence" value="ECO:0007669"/>
    <property type="project" value="InterPro"/>
</dbReference>
<dbReference type="GO" id="GO:0008081">
    <property type="term" value="F:phosphoric diester hydrolase activity"/>
    <property type="evidence" value="ECO:0000318"/>
    <property type="project" value="GO_Central"/>
</dbReference>
<dbReference type="CDD" id="cd00842">
    <property type="entry name" value="MPP_ASMase"/>
    <property type="match status" value="1"/>
</dbReference>
<dbReference type="GeneID" id="100551712"/>
<feature type="binding site" evidence="11">
    <location>
        <position position="107"/>
    </location>
    <ligand>
        <name>Zn(2+)</name>
        <dbReference type="ChEBI" id="CHEBI:29105"/>
        <label>1</label>
    </ligand>
</feature>
<dbReference type="FunFam" id="3.60.21.10:FF:000167">
    <property type="entry name" value="Acid sphingomyelinase-like phosphodiesterase"/>
    <property type="match status" value="1"/>
</dbReference>
<dbReference type="GO" id="GO:0160049">
    <property type="term" value="P:negative regulation of cGAS/STING signaling pathway"/>
    <property type="evidence" value="ECO:0007669"/>
    <property type="project" value="Ensembl"/>
</dbReference>
<comment type="cofactor">
    <cofactor evidence="11">
        <name>Zn(2+)</name>
        <dbReference type="ChEBI" id="CHEBI:29105"/>
    </cofactor>
    <text evidence="11">Binds 2 Zn(2+) per subunit.</text>
</comment>
<evidence type="ECO:0000256" key="1">
    <source>
        <dbReference type="ARBA" id="ARBA00004613"/>
    </source>
</evidence>
<evidence type="ECO:0000256" key="9">
    <source>
        <dbReference type="ARBA" id="ARBA00023180"/>
    </source>
</evidence>
<reference evidence="14" key="3">
    <citation type="submission" date="2025-09" db="UniProtKB">
        <authorList>
            <consortium name="Ensembl"/>
        </authorList>
    </citation>
    <scope>IDENTIFICATION</scope>
</reference>
<proteinExistence type="inferred from homology"/>
<evidence type="ECO:0000256" key="11">
    <source>
        <dbReference type="PIRSR" id="PIRSR036767-51"/>
    </source>
</evidence>
<dbReference type="HOGENOM" id="CLU_014743_0_2_1"/>
<keyword evidence="15" id="KW-1185">Reference proteome</keyword>
<dbReference type="InParanoid" id="G1K9M3"/>
<protein>
    <recommendedName>
        <fullName evidence="10">Acid sphingomyelinase-like phosphodiesterase</fullName>
    </recommendedName>
</protein>
<dbReference type="InterPro" id="IPR045473">
    <property type="entry name" value="ASM_C"/>
</dbReference>
<keyword evidence="9" id="KW-0325">Glycoprotein</keyword>
<evidence type="ECO:0000256" key="10">
    <source>
        <dbReference type="PIRNR" id="PIRNR036767"/>
    </source>
</evidence>
<evidence type="ECO:0000259" key="13">
    <source>
        <dbReference type="Pfam" id="PF19272"/>
    </source>
</evidence>
<dbReference type="GO" id="GO:0016020">
    <property type="term" value="C:membrane"/>
    <property type="evidence" value="ECO:0007669"/>
    <property type="project" value="GOC"/>
</dbReference>
<evidence type="ECO:0000313" key="14">
    <source>
        <dbReference type="Ensembl" id="ENSACAP00000001503.3"/>
    </source>
</evidence>
<feature type="binding site" evidence="11">
    <location>
        <position position="148"/>
    </location>
    <ligand>
        <name>Zn(2+)</name>
        <dbReference type="ChEBI" id="CHEBI:29105"/>
        <label>2</label>
    </ligand>
</feature>
<dbReference type="GO" id="GO:0006685">
    <property type="term" value="P:sphingomyelin catabolic process"/>
    <property type="evidence" value="ECO:0007669"/>
    <property type="project" value="InterPro"/>
</dbReference>
<feature type="domain" description="Sphingomyelin phosphodiesterase C-terminal" evidence="13">
    <location>
        <begin position="308"/>
        <end position="449"/>
    </location>
</feature>
<dbReference type="InterPro" id="IPR029052">
    <property type="entry name" value="Metallo-depent_PP-like"/>
</dbReference>
<feature type="binding site" evidence="11">
    <location>
        <position position="107"/>
    </location>
    <ligand>
        <name>Zn(2+)</name>
        <dbReference type="ChEBI" id="CHEBI:29105"/>
        <label>2</label>
    </ligand>
</feature>
<evidence type="ECO:0000256" key="6">
    <source>
        <dbReference type="ARBA" id="ARBA00022801"/>
    </source>
</evidence>
<evidence type="ECO:0000256" key="8">
    <source>
        <dbReference type="ARBA" id="ARBA00023157"/>
    </source>
</evidence>
<evidence type="ECO:0000256" key="5">
    <source>
        <dbReference type="ARBA" id="ARBA00022729"/>
    </source>
</evidence>
<dbReference type="STRING" id="28377.ENSACAP00000001503"/>
<dbReference type="InterPro" id="IPR017064">
    <property type="entry name" value="ASM-like_Pdiesterase_prd"/>
</dbReference>
<dbReference type="SUPFAM" id="SSF56300">
    <property type="entry name" value="Metallo-dependent phosphatases"/>
    <property type="match status" value="1"/>
</dbReference>
<dbReference type="GeneTree" id="ENSGT00950000183182"/>
<evidence type="ECO:0000256" key="7">
    <source>
        <dbReference type="ARBA" id="ARBA00022833"/>
    </source>
</evidence>
<feature type="binding site" evidence="11">
    <location>
        <position position="44"/>
    </location>
    <ligand>
        <name>Zn(2+)</name>
        <dbReference type="ChEBI" id="CHEBI:29105"/>
        <label>1</label>
    </ligand>
</feature>
<dbReference type="KEGG" id="acs:100551712"/>
<evidence type="ECO:0000256" key="4">
    <source>
        <dbReference type="ARBA" id="ARBA00022723"/>
    </source>
</evidence>
<dbReference type="Proteomes" id="UP000001646">
    <property type="component" value="Chromosome 1"/>
</dbReference>
<keyword evidence="8" id="KW-1015">Disulfide bond</keyword>
<name>G1K9M3_ANOCA</name>
<dbReference type="eggNOG" id="KOG3770">
    <property type="taxonomic scope" value="Eukaryota"/>
</dbReference>
<evidence type="ECO:0000313" key="15">
    <source>
        <dbReference type="Proteomes" id="UP000001646"/>
    </source>
</evidence>
<dbReference type="Bgee" id="ENSACAG00000001537">
    <property type="expression patterns" value="Expressed in heart and 11 other cell types or tissues"/>
</dbReference>
<dbReference type="InterPro" id="IPR004843">
    <property type="entry name" value="Calcineurin-like_PHP"/>
</dbReference>
<keyword evidence="7 10" id="KW-0862">Zinc</keyword>
<feature type="signal peptide" evidence="10">
    <location>
        <begin position="1"/>
        <end position="28"/>
    </location>
</feature>
<keyword evidence="5 10" id="KW-0732">Signal</keyword>
<feature type="binding site" evidence="11">
    <location>
        <position position="42"/>
    </location>
    <ligand>
        <name>Zn(2+)</name>
        <dbReference type="ChEBI" id="CHEBI:29105"/>
        <label>1</label>
    </ligand>
</feature>
<dbReference type="AlphaFoldDB" id="G1K9M3"/>